<keyword evidence="3" id="KW-0175">Coiled coil</keyword>
<dbReference type="Pfam" id="PF00015">
    <property type="entry name" value="MCPsignal"/>
    <property type="match status" value="1"/>
</dbReference>
<organism evidence="6 8">
    <name type="scientific">Halarcobacter bivalviorum</name>
    <dbReference type="NCBI Taxonomy" id="663364"/>
    <lineage>
        <taxon>Bacteria</taxon>
        <taxon>Pseudomonadati</taxon>
        <taxon>Campylobacterota</taxon>
        <taxon>Epsilonproteobacteria</taxon>
        <taxon>Campylobacterales</taxon>
        <taxon>Arcobacteraceae</taxon>
        <taxon>Halarcobacter</taxon>
    </lineage>
</organism>
<evidence type="ECO:0000313" key="6">
    <source>
        <dbReference type="EMBL" id="RXK10056.1"/>
    </source>
</evidence>
<dbReference type="Proteomes" id="UP000289193">
    <property type="component" value="Unassembled WGS sequence"/>
</dbReference>
<evidence type="ECO:0000313" key="7">
    <source>
        <dbReference type="Proteomes" id="UP000253850"/>
    </source>
</evidence>
<feature type="domain" description="Methyl-accepting transducer" evidence="4">
    <location>
        <begin position="25"/>
        <end position="261"/>
    </location>
</feature>
<gene>
    <name evidence="5" type="ORF">ABIV_2364</name>
    <name evidence="6" type="ORF">CRV05_06680</name>
</gene>
<protein>
    <submittedName>
        <fullName evidence="5">MCP-domain signal transduction protein</fullName>
    </submittedName>
</protein>
<accession>A0AAX2ABK1</accession>
<dbReference type="GO" id="GO:0007165">
    <property type="term" value="P:signal transduction"/>
    <property type="evidence" value="ECO:0007669"/>
    <property type="project" value="UniProtKB-KW"/>
</dbReference>
<dbReference type="PANTHER" id="PTHR32089:SF112">
    <property type="entry name" value="LYSOZYME-LIKE PROTEIN-RELATED"/>
    <property type="match status" value="1"/>
</dbReference>
<dbReference type="KEGG" id="hbv:ABIV_2364"/>
<evidence type="ECO:0000259" key="4">
    <source>
        <dbReference type="PROSITE" id="PS50111"/>
    </source>
</evidence>
<dbReference type="Proteomes" id="UP000253850">
    <property type="component" value="Chromosome"/>
</dbReference>
<evidence type="ECO:0000256" key="3">
    <source>
        <dbReference type="SAM" id="Coils"/>
    </source>
</evidence>
<dbReference type="Gene3D" id="1.10.287.950">
    <property type="entry name" value="Methyl-accepting chemotaxis protein"/>
    <property type="match status" value="1"/>
</dbReference>
<feature type="coiled-coil region" evidence="3">
    <location>
        <begin position="103"/>
        <end position="130"/>
    </location>
</feature>
<keyword evidence="1 2" id="KW-0807">Transducer</keyword>
<dbReference type="RefSeq" id="WP_114840126.1">
    <property type="nucleotide sequence ID" value="NZ_CP031217.1"/>
</dbReference>
<dbReference type="EMBL" id="CP031217">
    <property type="protein sequence ID" value="AXH13338.1"/>
    <property type="molecule type" value="Genomic_DNA"/>
</dbReference>
<dbReference type="PROSITE" id="PS50111">
    <property type="entry name" value="CHEMOTAXIS_TRANSDUC_2"/>
    <property type="match status" value="1"/>
</dbReference>
<keyword evidence="8" id="KW-1185">Reference proteome</keyword>
<sequence>MSTQEIDSQVLQTLLQKAKLLDELKIEDSLNIAQNITNNAKNVNNASKTRLTEIQNIESLVNEFIERSNQIQILSENSLESSKVTSNESENVIILVEKLFNLINDMSTTIDEFSSIIEQLNEKNESITELVQVNNKISMQTNLLSINAAIEASKAKEYGRGFSIVASEVKKLANSSKQSTLDIGNEIDKITSMTKFVLTKKEAVKDLVKNSVNLSKEAIEKLKSLIEVAKENSTNSDTISCNVNEQLQSSDTIKDKITHLVEDTKKAIDGSQNNINLGENLVENLKK</sequence>
<name>A0AAX2ABK1_9BACT</name>
<dbReference type="EMBL" id="PDKM01000003">
    <property type="protein sequence ID" value="RXK10056.1"/>
    <property type="molecule type" value="Genomic_DNA"/>
</dbReference>
<evidence type="ECO:0000256" key="2">
    <source>
        <dbReference type="PROSITE-ProRule" id="PRU00284"/>
    </source>
</evidence>
<reference evidence="5 7" key="2">
    <citation type="submission" date="2018-07" db="EMBL/GenBank/DDBJ databases">
        <title>Complete genome of the Arcobacter bivalviorum type strain LMG 26154.</title>
        <authorList>
            <person name="Miller W.G."/>
            <person name="Yee E."/>
            <person name="Bono J.L."/>
        </authorList>
    </citation>
    <scope>NUCLEOTIDE SEQUENCE [LARGE SCALE GENOMIC DNA]</scope>
    <source>
        <strain evidence="5 7">LMG 26154</strain>
    </source>
</reference>
<evidence type="ECO:0000313" key="8">
    <source>
        <dbReference type="Proteomes" id="UP000289193"/>
    </source>
</evidence>
<dbReference type="InterPro" id="IPR004089">
    <property type="entry name" value="MCPsignal_dom"/>
</dbReference>
<dbReference type="SUPFAM" id="SSF58104">
    <property type="entry name" value="Methyl-accepting chemotaxis protein (MCP) signaling domain"/>
    <property type="match status" value="1"/>
</dbReference>
<dbReference type="GO" id="GO:0016020">
    <property type="term" value="C:membrane"/>
    <property type="evidence" value="ECO:0007669"/>
    <property type="project" value="InterPro"/>
</dbReference>
<proteinExistence type="predicted"/>
<reference evidence="6 8" key="1">
    <citation type="submission" date="2017-10" db="EMBL/GenBank/DDBJ databases">
        <title>Genomics of the genus Arcobacter.</title>
        <authorList>
            <person name="Perez-Cataluna A."/>
            <person name="Figueras M.J."/>
        </authorList>
    </citation>
    <scope>NUCLEOTIDE SEQUENCE [LARGE SCALE GENOMIC DNA]</scope>
    <source>
        <strain evidence="6 8">CECT 7835</strain>
    </source>
</reference>
<evidence type="ECO:0000256" key="1">
    <source>
        <dbReference type="ARBA" id="ARBA00023224"/>
    </source>
</evidence>
<evidence type="ECO:0000313" key="5">
    <source>
        <dbReference type="EMBL" id="AXH13338.1"/>
    </source>
</evidence>
<dbReference type="PANTHER" id="PTHR32089">
    <property type="entry name" value="METHYL-ACCEPTING CHEMOTAXIS PROTEIN MCPB"/>
    <property type="match status" value="1"/>
</dbReference>
<dbReference type="AlphaFoldDB" id="A0AAX2ABK1"/>
<dbReference type="SMART" id="SM00283">
    <property type="entry name" value="MA"/>
    <property type="match status" value="1"/>
</dbReference>